<dbReference type="InterPro" id="IPR014729">
    <property type="entry name" value="Rossmann-like_a/b/a_fold"/>
</dbReference>
<feature type="region of interest" description="Disordered" evidence="1">
    <location>
        <begin position="193"/>
        <end position="237"/>
    </location>
</feature>
<proteinExistence type="predicted"/>
<organism evidence="2 3">
    <name type="scientific">Streptomyces flavochromogenes</name>
    <dbReference type="NCBI Taxonomy" id="68199"/>
    <lineage>
        <taxon>Bacteria</taxon>
        <taxon>Bacillati</taxon>
        <taxon>Actinomycetota</taxon>
        <taxon>Actinomycetes</taxon>
        <taxon>Kitasatosporales</taxon>
        <taxon>Streptomycetaceae</taxon>
        <taxon>Streptomyces</taxon>
    </lineage>
</organism>
<accession>A0ABW6Y3V1</accession>
<dbReference type="RefSeq" id="WP_051820832.1">
    <property type="nucleotide sequence ID" value="NZ_JBIBDZ010000020.1"/>
</dbReference>
<evidence type="ECO:0000313" key="2">
    <source>
        <dbReference type="EMBL" id="MFF5924231.1"/>
    </source>
</evidence>
<protein>
    <submittedName>
        <fullName evidence="2">Universal stress protein</fullName>
    </submittedName>
</protein>
<sequence>MSFGRQLPTSARPSYPESYETETIAMEPVFTVGLDGWAKRLVLQEQTMLGTLGRAPAVTFLGSVSSFLGSVSPAVVARAARPAVPGGREAREAAPSSARAGLVVALQRYGSCDDLLAIVAASAHGIPFQAVHGRSRPIRAHTPSGPGHDITDDVTDDAQRQPGQGLRPWHERFPNAEPTDAVRLKGPAEAVVSAAEGAEPQVVGRRERRPALATPLGSVPQASPHHAGRPVAVVHHD</sequence>
<gene>
    <name evidence="2" type="ORF">ACFY8C_38805</name>
</gene>
<dbReference type="EMBL" id="JBIBDZ010000020">
    <property type="protein sequence ID" value="MFF5924231.1"/>
    <property type="molecule type" value="Genomic_DNA"/>
</dbReference>
<dbReference type="Proteomes" id="UP001602370">
    <property type="component" value="Unassembled WGS sequence"/>
</dbReference>
<reference evidence="2 3" key="1">
    <citation type="submission" date="2024-10" db="EMBL/GenBank/DDBJ databases">
        <title>The Natural Products Discovery Center: Release of the First 8490 Sequenced Strains for Exploring Actinobacteria Biosynthetic Diversity.</title>
        <authorList>
            <person name="Kalkreuter E."/>
            <person name="Kautsar S.A."/>
            <person name="Yang D."/>
            <person name="Bader C.D."/>
            <person name="Teijaro C.N."/>
            <person name="Fluegel L."/>
            <person name="Davis C.M."/>
            <person name="Simpson J.R."/>
            <person name="Lauterbach L."/>
            <person name="Steele A.D."/>
            <person name="Gui C."/>
            <person name="Meng S."/>
            <person name="Li G."/>
            <person name="Viehrig K."/>
            <person name="Ye F."/>
            <person name="Su P."/>
            <person name="Kiefer A.F."/>
            <person name="Nichols A."/>
            <person name="Cepeda A.J."/>
            <person name="Yan W."/>
            <person name="Fan B."/>
            <person name="Jiang Y."/>
            <person name="Adhikari A."/>
            <person name="Zheng C.-J."/>
            <person name="Schuster L."/>
            <person name="Cowan T.M."/>
            <person name="Smanski M.J."/>
            <person name="Chevrette M.G."/>
            <person name="De Carvalho L.P.S."/>
            <person name="Shen B."/>
        </authorList>
    </citation>
    <scope>NUCLEOTIDE SEQUENCE [LARGE SCALE GENOMIC DNA]</scope>
    <source>
        <strain evidence="2 3">NPDC012605</strain>
    </source>
</reference>
<dbReference type="Gene3D" id="3.40.50.620">
    <property type="entry name" value="HUPs"/>
    <property type="match status" value="1"/>
</dbReference>
<evidence type="ECO:0000313" key="3">
    <source>
        <dbReference type="Proteomes" id="UP001602370"/>
    </source>
</evidence>
<feature type="region of interest" description="Disordered" evidence="1">
    <location>
        <begin position="134"/>
        <end position="174"/>
    </location>
</feature>
<keyword evidence="3" id="KW-1185">Reference proteome</keyword>
<name>A0ABW6Y3V1_9ACTN</name>
<evidence type="ECO:0000256" key="1">
    <source>
        <dbReference type="SAM" id="MobiDB-lite"/>
    </source>
</evidence>
<comment type="caution">
    <text evidence="2">The sequence shown here is derived from an EMBL/GenBank/DDBJ whole genome shotgun (WGS) entry which is preliminary data.</text>
</comment>
<dbReference type="SUPFAM" id="SSF52402">
    <property type="entry name" value="Adenine nucleotide alpha hydrolases-like"/>
    <property type="match status" value="1"/>
</dbReference>